<dbReference type="Gene3D" id="3.30.1330.120">
    <property type="entry name" value="2-methylcitrate dehydratase PrpD"/>
    <property type="match status" value="1"/>
</dbReference>
<dbReference type="EMBL" id="VOQR01000001">
    <property type="protein sequence ID" value="TXC72844.1"/>
    <property type="molecule type" value="Genomic_DNA"/>
</dbReference>
<comment type="similarity">
    <text evidence="1">Belongs to the PrpD family.</text>
</comment>
<evidence type="ECO:0000259" key="4">
    <source>
        <dbReference type="Pfam" id="PF19305"/>
    </source>
</evidence>
<evidence type="ECO:0000313" key="6">
    <source>
        <dbReference type="Proteomes" id="UP000321250"/>
    </source>
</evidence>
<evidence type="ECO:0000256" key="2">
    <source>
        <dbReference type="SAM" id="MobiDB-lite"/>
    </source>
</evidence>
<feature type="domain" description="MmgE/PrpD N-terminal" evidence="3">
    <location>
        <begin position="35"/>
        <end position="273"/>
    </location>
</feature>
<dbReference type="InterPro" id="IPR045336">
    <property type="entry name" value="MmgE_PrpD_N"/>
</dbReference>
<accession>A0A5C6UK92</accession>
<dbReference type="InterPro" id="IPR042183">
    <property type="entry name" value="MmgE/PrpD_sf_1"/>
</dbReference>
<dbReference type="InterPro" id="IPR005656">
    <property type="entry name" value="MmgE_PrpD"/>
</dbReference>
<name>A0A5C6UK92_9SPHN</name>
<dbReference type="InterPro" id="IPR042188">
    <property type="entry name" value="MmgE/PrpD_sf_2"/>
</dbReference>
<proteinExistence type="inferred from homology"/>
<organism evidence="5 6">
    <name type="scientific">Sphingomonas ginsenosidivorax</name>
    <dbReference type="NCBI Taxonomy" id="862135"/>
    <lineage>
        <taxon>Bacteria</taxon>
        <taxon>Pseudomonadati</taxon>
        <taxon>Pseudomonadota</taxon>
        <taxon>Alphaproteobacteria</taxon>
        <taxon>Sphingomonadales</taxon>
        <taxon>Sphingomonadaceae</taxon>
        <taxon>Sphingomonas</taxon>
    </lineage>
</organism>
<dbReference type="Gene3D" id="1.10.4100.10">
    <property type="entry name" value="2-methylcitrate dehydratase PrpD"/>
    <property type="match status" value="1"/>
</dbReference>
<dbReference type="OrthoDB" id="7472733at2"/>
<protein>
    <submittedName>
        <fullName evidence="5">MmgE/PrpD family protein</fullName>
    </submittedName>
</protein>
<keyword evidence="6" id="KW-1185">Reference proteome</keyword>
<dbReference type="AlphaFoldDB" id="A0A5C6UK92"/>
<dbReference type="PANTHER" id="PTHR16943:SF8">
    <property type="entry name" value="2-METHYLCITRATE DEHYDRATASE"/>
    <property type="match status" value="1"/>
</dbReference>
<dbReference type="SUPFAM" id="SSF103378">
    <property type="entry name" value="2-methylcitrate dehydratase PrpD"/>
    <property type="match status" value="1"/>
</dbReference>
<evidence type="ECO:0000313" key="5">
    <source>
        <dbReference type="EMBL" id="TXC72844.1"/>
    </source>
</evidence>
<feature type="region of interest" description="Disordered" evidence="2">
    <location>
        <begin position="1"/>
        <end position="23"/>
    </location>
</feature>
<reference evidence="5 6" key="1">
    <citation type="journal article" date="2013" name="Antonie Van Leeuwenhoek">
        <title>Sphingomonas ginsenosidivorax sp. nov., with the ability to transform ginsenosides.</title>
        <authorList>
            <person name="Jin X.F."/>
            <person name="Kim J.K."/>
            <person name="Liu Q.M."/>
            <person name="Kang M.S."/>
            <person name="He D."/>
            <person name="Jin F.X."/>
            <person name="Kim S.C."/>
            <person name="Im W.T."/>
        </authorList>
    </citation>
    <scope>NUCLEOTIDE SEQUENCE [LARGE SCALE GENOMIC DNA]</scope>
    <source>
        <strain evidence="5 6">KHI67</strain>
    </source>
</reference>
<dbReference type="GO" id="GO:0016829">
    <property type="term" value="F:lyase activity"/>
    <property type="evidence" value="ECO:0007669"/>
    <property type="project" value="InterPro"/>
</dbReference>
<comment type="caution">
    <text evidence="5">The sequence shown here is derived from an EMBL/GenBank/DDBJ whole genome shotgun (WGS) entry which is preliminary data.</text>
</comment>
<evidence type="ECO:0000256" key="1">
    <source>
        <dbReference type="ARBA" id="ARBA00006174"/>
    </source>
</evidence>
<dbReference type="PANTHER" id="PTHR16943">
    <property type="entry name" value="2-METHYLCITRATE DEHYDRATASE-RELATED"/>
    <property type="match status" value="1"/>
</dbReference>
<dbReference type="Pfam" id="PF19305">
    <property type="entry name" value="MmgE_PrpD_C"/>
    <property type="match status" value="1"/>
</dbReference>
<dbReference type="Proteomes" id="UP000321250">
    <property type="component" value="Unassembled WGS sequence"/>
</dbReference>
<gene>
    <name evidence="5" type="ORF">FSB78_09055</name>
</gene>
<dbReference type="Pfam" id="PF03972">
    <property type="entry name" value="MmgE_PrpD_N"/>
    <property type="match status" value="1"/>
</dbReference>
<dbReference type="InterPro" id="IPR045337">
    <property type="entry name" value="MmgE_PrpD_C"/>
</dbReference>
<sequence>MLPLDTAAAQDAEATKPRTPPRARQFQGRTLTATVADYAAATSLARIPPEVLDRARKVVFDEMACAYFGCTSPGATAATRHVAGCGSPGEARIYGTALRASAPYAAMANGTAGHGYEVDGTHVVGGHPGASIVHTVTAIAEKQNASGAELLNAVILAYDVGVRIVEACGGKFSVRDRRHLTSDFFYAMGGTAAAARILKLSPTRHRHALALVTFQTNGLYALYAEKDHISKSFCNGQYAFAAISSAQMAQAGLEGNEDIIGSAEGVLDAWGDGRHDDAVVAGLGRDFKIMGANFKFYNAGYPIHTPIEAVQTIIRQNAIANDAIQSILIGMPQNAMKVVDNREMHNISVQDMVAANLAKGGLKLVDEPFPAILSDPTYKRLRTLISVAVDPELQSEFPNGRGARVTIVTRDGKRHVLRIDNPRGHSLRGDVSWDDLAEKWRGSLPNCDPGRALEIARNLDKLTSAKDLFAAFAGTNG</sequence>
<feature type="domain" description="MmgE/PrpD C-terminal" evidence="4">
    <location>
        <begin position="297"/>
        <end position="445"/>
    </location>
</feature>
<dbReference type="InterPro" id="IPR036148">
    <property type="entry name" value="MmgE/PrpD_sf"/>
</dbReference>
<evidence type="ECO:0000259" key="3">
    <source>
        <dbReference type="Pfam" id="PF03972"/>
    </source>
</evidence>